<gene>
    <name evidence="2" type="primary">g1706</name>
    <name evidence="2" type="ORF">VP750_LOCUS1459</name>
</gene>
<proteinExistence type="predicted"/>
<feature type="transmembrane region" description="Helical" evidence="1">
    <location>
        <begin position="165"/>
        <end position="185"/>
    </location>
</feature>
<protein>
    <submittedName>
        <fullName evidence="2">G1706 protein</fullName>
    </submittedName>
</protein>
<dbReference type="InterPro" id="IPR020532">
    <property type="entry name" value="Cycloeucalenol_cycloisomerase"/>
</dbReference>
<reference evidence="2 3" key="1">
    <citation type="submission" date="2024-06" db="EMBL/GenBank/DDBJ databases">
        <authorList>
            <person name="Kraege A."/>
            <person name="Thomma B."/>
        </authorList>
    </citation>
    <scope>NUCLEOTIDE SEQUENCE [LARGE SCALE GENOMIC DNA]</scope>
</reference>
<dbReference type="PANTHER" id="PTHR35136">
    <property type="entry name" value="CYCLOEUCALENOL CYCLOISOMERASE"/>
    <property type="match status" value="1"/>
</dbReference>
<name>A0ABP1FIL7_9CHLO</name>
<feature type="transmembrane region" description="Helical" evidence="1">
    <location>
        <begin position="26"/>
        <end position="49"/>
    </location>
</feature>
<keyword evidence="1" id="KW-0812">Transmembrane</keyword>
<keyword evidence="1" id="KW-0472">Membrane</keyword>
<organism evidence="2 3">
    <name type="scientific">Coccomyxa viridis</name>
    <dbReference type="NCBI Taxonomy" id="1274662"/>
    <lineage>
        <taxon>Eukaryota</taxon>
        <taxon>Viridiplantae</taxon>
        <taxon>Chlorophyta</taxon>
        <taxon>core chlorophytes</taxon>
        <taxon>Trebouxiophyceae</taxon>
        <taxon>Trebouxiophyceae incertae sedis</taxon>
        <taxon>Coccomyxaceae</taxon>
        <taxon>Coccomyxa</taxon>
    </lineage>
</organism>
<feature type="transmembrane region" description="Helical" evidence="1">
    <location>
        <begin position="55"/>
        <end position="75"/>
    </location>
</feature>
<dbReference type="Proteomes" id="UP001497392">
    <property type="component" value="Unassembled WGS sequence"/>
</dbReference>
<sequence length="296" mass="34150">MAHKAATKADGRFWSATSPGKRWTEVFFLLYSPFWIIWALCILVPFKLYDKLDEAGYIAVGLAAALPCVALPALLHGSHEKGKPWHQQYWVKANVWIAIFSFIGNYFWTHYFYQLLGAEYTFPSWQLNKVPIPLYFMTHAYFCFYHAISNVAMRVTRHATARFGPVVQHLSTAITVFLLSYATAYMETLTIAHFPYYKFKDRDRMYSLGSLFYAIYFFVSFPAFYVMDEFPRHKWSLVRAASDALAAGMLVTILLDFWRLGVGPLQADPIIETVKKTEAKVLDALSNHAKTRLPWM</sequence>
<feature type="transmembrane region" description="Helical" evidence="1">
    <location>
        <begin position="205"/>
        <end position="225"/>
    </location>
</feature>
<accession>A0ABP1FIL7</accession>
<evidence type="ECO:0000256" key="1">
    <source>
        <dbReference type="SAM" id="Phobius"/>
    </source>
</evidence>
<keyword evidence="3" id="KW-1185">Reference proteome</keyword>
<evidence type="ECO:0000313" key="2">
    <source>
        <dbReference type="EMBL" id="CAL5219800.1"/>
    </source>
</evidence>
<evidence type="ECO:0000313" key="3">
    <source>
        <dbReference type="Proteomes" id="UP001497392"/>
    </source>
</evidence>
<dbReference type="EMBL" id="CAXHTA020000002">
    <property type="protein sequence ID" value="CAL5219800.1"/>
    <property type="molecule type" value="Genomic_DNA"/>
</dbReference>
<dbReference type="PANTHER" id="PTHR35136:SF1">
    <property type="entry name" value="CYCLOEUCALENOL CYCLOISOMERASE"/>
    <property type="match status" value="1"/>
</dbReference>
<comment type="caution">
    <text evidence="2">The sequence shown here is derived from an EMBL/GenBank/DDBJ whole genome shotgun (WGS) entry which is preliminary data.</text>
</comment>
<keyword evidence="1" id="KW-1133">Transmembrane helix</keyword>
<feature type="transmembrane region" description="Helical" evidence="1">
    <location>
        <begin position="133"/>
        <end position="153"/>
    </location>
</feature>
<feature type="transmembrane region" description="Helical" evidence="1">
    <location>
        <begin position="95"/>
        <end position="113"/>
    </location>
</feature>